<feature type="domain" description="Gfo/Idh/MocA-like oxidoreductase N-terminal" evidence="1">
    <location>
        <begin position="4"/>
        <end position="114"/>
    </location>
</feature>
<dbReference type="InterPro" id="IPR036291">
    <property type="entry name" value="NAD(P)-bd_dom_sf"/>
</dbReference>
<reference evidence="3" key="1">
    <citation type="submission" date="2020-02" db="EMBL/GenBank/DDBJ databases">
        <authorList>
            <person name="Meier V. D."/>
        </authorList>
    </citation>
    <scope>NUCLEOTIDE SEQUENCE</scope>
    <source>
        <strain evidence="3">AVDCRST_MAG61</strain>
    </source>
</reference>
<evidence type="ECO:0000259" key="2">
    <source>
        <dbReference type="Pfam" id="PF22725"/>
    </source>
</evidence>
<dbReference type="PANTHER" id="PTHR43249">
    <property type="entry name" value="UDP-N-ACETYL-2-AMINO-2-DEOXY-D-GLUCURONATE OXIDASE"/>
    <property type="match status" value="1"/>
</dbReference>
<evidence type="ECO:0000313" key="3">
    <source>
        <dbReference type="EMBL" id="CAA9333483.1"/>
    </source>
</evidence>
<organism evidence="3">
    <name type="scientific">uncultured Friedmanniella sp</name>
    <dbReference type="NCBI Taxonomy" id="335381"/>
    <lineage>
        <taxon>Bacteria</taxon>
        <taxon>Bacillati</taxon>
        <taxon>Actinomycetota</taxon>
        <taxon>Actinomycetes</taxon>
        <taxon>Propionibacteriales</taxon>
        <taxon>Nocardioidaceae</taxon>
        <taxon>Friedmanniella</taxon>
        <taxon>environmental samples</taxon>
    </lineage>
</organism>
<dbReference type="Pfam" id="PF22725">
    <property type="entry name" value="GFO_IDH_MocA_C3"/>
    <property type="match status" value="1"/>
</dbReference>
<gene>
    <name evidence="3" type="ORF">AVDCRST_MAG61-3032</name>
</gene>
<name>A0A6J4LH02_9ACTN</name>
<dbReference type="PANTHER" id="PTHR43249:SF1">
    <property type="entry name" value="D-GLUCOSIDE 3-DEHYDROGENASE"/>
    <property type="match status" value="1"/>
</dbReference>
<dbReference type="InterPro" id="IPR000683">
    <property type="entry name" value="Gfo/Idh/MocA-like_OxRdtase_N"/>
</dbReference>
<dbReference type="AlphaFoldDB" id="A0A6J4LH02"/>
<dbReference type="EMBL" id="CADCTT010000367">
    <property type="protein sequence ID" value="CAA9333483.1"/>
    <property type="molecule type" value="Genomic_DNA"/>
</dbReference>
<evidence type="ECO:0000259" key="1">
    <source>
        <dbReference type="Pfam" id="PF01408"/>
    </source>
</evidence>
<accession>A0A6J4LH02</accession>
<dbReference type="SUPFAM" id="SSF51735">
    <property type="entry name" value="NAD(P)-binding Rossmann-fold domains"/>
    <property type="match status" value="1"/>
</dbReference>
<sequence>MTTAAVIGCGDVSIVHLEAIEKLADSQLVAVCDTDPGTAAAVASTRKVPGFTDHREMLATARPEVVHISTPHHQHAQLAIDCLAAGVHVVLEKPVAHTVAEAERVVAAAAGSPKVKIGVCFQNRYNAAIQAASALIRSGELGAVAGGAATVLWHRTPAYYTKRPWRGERALSGGGVMINQAIHTLDLMQWLLGDVTRVAGQVGTNELDGVIDVEDTAQLVLHHGEDRRSVLFATTTHVTDSPVGIEIVAENATLRIRGDLTISWADGRVETVSERRASSGGRSYWGVSHELLIDDFYGKLGSPEPFWISPAEGLKVSRILHELYSGERRQP</sequence>
<dbReference type="SUPFAM" id="SSF55347">
    <property type="entry name" value="Glyceraldehyde-3-phosphate dehydrogenase-like, C-terminal domain"/>
    <property type="match status" value="1"/>
</dbReference>
<dbReference type="GO" id="GO:0000166">
    <property type="term" value="F:nucleotide binding"/>
    <property type="evidence" value="ECO:0007669"/>
    <property type="project" value="InterPro"/>
</dbReference>
<dbReference type="Pfam" id="PF01408">
    <property type="entry name" value="GFO_IDH_MocA"/>
    <property type="match status" value="1"/>
</dbReference>
<feature type="domain" description="GFO/IDH/MocA-like oxidoreductase" evidence="2">
    <location>
        <begin position="129"/>
        <end position="255"/>
    </location>
</feature>
<protein>
    <submittedName>
        <fullName evidence="3">Putative lipopolysaccharide biosynthesis protein</fullName>
    </submittedName>
</protein>
<proteinExistence type="predicted"/>
<dbReference type="Gene3D" id="3.40.50.720">
    <property type="entry name" value="NAD(P)-binding Rossmann-like Domain"/>
    <property type="match status" value="1"/>
</dbReference>
<dbReference type="Gene3D" id="3.30.360.10">
    <property type="entry name" value="Dihydrodipicolinate Reductase, domain 2"/>
    <property type="match status" value="1"/>
</dbReference>
<dbReference type="InterPro" id="IPR052515">
    <property type="entry name" value="Gfo/Idh/MocA_Oxidoreductase"/>
</dbReference>
<dbReference type="InterPro" id="IPR055170">
    <property type="entry name" value="GFO_IDH_MocA-like_dom"/>
</dbReference>